<dbReference type="PANTHER" id="PTHR35400:SF3">
    <property type="entry name" value="SLL1072 PROTEIN"/>
    <property type="match status" value="1"/>
</dbReference>
<keyword evidence="3" id="KW-1185">Reference proteome</keyword>
<gene>
    <name evidence="2" type="ORF">CFX0092_B0426</name>
</gene>
<dbReference type="RefSeq" id="WP_095045302.1">
    <property type="nucleotide sequence ID" value="NZ_LN890656.1"/>
</dbReference>
<evidence type="ECO:0000259" key="1">
    <source>
        <dbReference type="Pfam" id="PF05685"/>
    </source>
</evidence>
<sequence length="232" mass="25462">MSVRTQEKAKKRIPDAAIPALQNGDHLTRAEFERRYHAQPHLKKAELIEGVVYVPSPVGVEHSSRHATVIGWLGTYCAATPGLLLLDNATVRLDAENEVQPDAALCVAEGGQTKAVGSYLHGAPELVVEVAISSAAYDLHEKMRVYRRAGVREYVILLTLERETIWYQLDEGRYVAVAPGADGLIRSQAFPGLHFHSDKFWADDVAGLLADLRAGIATPEHEAFRQTLQSSS</sequence>
<dbReference type="PANTHER" id="PTHR35400">
    <property type="entry name" value="SLR1083 PROTEIN"/>
    <property type="match status" value="1"/>
</dbReference>
<dbReference type="CDD" id="cd06260">
    <property type="entry name" value="DUF820-like"/>
    <property type="match status" value="1"/>
</dbReference>
<dbReference type="SUPFAM" id="SSF52980">
    <property type="entry name" value="Restriction endonuclease-like"/>
    <property type="match status" value="1"/>
</dbReference>
<accession>A0A160TA48</accession>
<evidence type="ECO:0000313" key="2">
    <source>
        <dbReference type="EMBL" id="CUS05960.1"/>
    </source>
</evidence>
<proteinExistence type="predicted"/>
<dbReference type="InterPro" id="IPR012296">
    <property type="entry name" value="Nuclease_put_TT1808"/>
</dbReference>
<feature type="domain" description="Putative restriction endonuclease" evidence="1">
    <location>
        <begin position="31"/>
        <end position="194"/>
    </location>
</feature>
<protein>
    <recommendedName>
        <fullName evidence="1">Putative restriction endonuclease domain-containing protein</fullName>
    </recommendedName>
</protein>
<reference evidence="2" key="1">
    <citation type="submission" date="2016-01" db="EMBL/GenBank/DDBJ databases">
        <authorList>
            <person name="Mcilroy J.S."/>
            <person name="Karst M S."/>
            <person name="Albertsen M."/>
        </authorList>
    </citation>
    <scope>NUCLEOTIDE SEQUENCE</scope>
    <source>
        <strain evidence="2">Cfx-K</strain>
    </source>
</reference>
<dbReference type="AlphaFoldDB" id="A0A160TA48"/>
<evidence type="ECO:0000313" key="3">
    <source>
        <dbReference type="Proteomes" id="UP000215027"/>
    </source>
</evidence>
<dbReference type="EMBL" id="LN890656">
    <property type="protein sequence ID" value="CUS05960.1"/>
    <property type="molecule type" value="Genomic_DNA"/>
</dbReference>
<dbReference type="InterPro" id="IPR011335">
    <property type="entry name" value="Restrct_endonuc-II-like"/>
</dbReference>
<dbReference type="Gene3D" id="3.90.1570.10">
    <property type="entry name" value="tt1808, chain A"/>
    <property type="match status" value="1"/>
</dbReference>
<dbReference type="Pfam" id="PF05685">
    <property type="entry name" value="Uma2"/>
    <property type="match status" value="1"/>
</dbReference>
<dbReference type="KEGG" id="pbf:CFX0092_B0426"/>
<dbReference type="InterPro" id="IPR008538">
    <property type="entry name" value="Uma2"/>
</dbReference>
<name>A0A160TA48_9CHLR</name>
<organism evidence="2 3">
    <name type="scientific">Candidatus Promineifilum breve</name>
    <dbReference type="NCBI Taxonomy" id="1806508"/>
    <lineage>
        <taxon>Bacteria</taxon>
        <taxon>Bacillati</taxon>
        <taxon>Chloroflexota</taxon>
        <taxon>Ardenticatenia</taxon>
        <taxon>Candidatus Promineifilales</taxon>
        <taxon>Candidatus Promineifilaceae</taxon>
        <taxon>Candidatus Promineifilum</taxon>
    </lineage>
</organism>
<dbReference type="Proteomes" id="UP000215027">
    <property type="component" value="Chromosome II"/>
</dbReference>
<dbReference type="OrthoDB" id="152173at2"/>